<evidence type="ECO:0000313" key="4">
    <source>
        <dbReference type="Proteomes" id="UP000053372"/>
    </source>
</evidence>
<dbReference type="RefSeq" id="WP_027845883.1">
    <property type="nucleotide sequence ID" value="NZ_LMTZ01000022.1"/>
</dbReference>
<dbReference type="InterPro" id="IPR006843">
    <property type="entry name" value="PAP/fibrillin_dom"/>
</dbReference>
<evidence type="ECO:0000313" key="3">
    <source>
        <dbReference type="EMBL" id="KST69530.1"/>
    </source>
</evidence>
<accession>A0A0V7ZYE3</accession>
<dbReference type="OrthoDB" id="458736at2"/>
<comment type="caution">
    <text evidence="2">The sequence shown here is derived from an EMBL/GenBank/DDBJ whole genome shotgun (WGS) entry which is preliminary data.</text>
</comment>
<dbReference type="PANTHER" id="PTHR31906">
    <property type="entry name" value="PLASTID-LIPID-ASSOCIATED PROTEIN 4, CHLOROPLASTIC-RELATED"/>
    <property type="match status" value="1"/>
</dbReference>
<feature type="domain" description="Plastid lipid-associated protein/fibrillin conserved" evidence="1">
    <location>
        <begin position="30"/>
        <end position="195"/>
    </location>
</feature>
<organism evidence="2 4">
    <name type="scientific">Mastigocoleus testarum BC008</name>
    <dbReference type="NCBI Taxonomy" id="371196"/>
    <lineage>
        <taxon>Bacteria</taxon>
        <taxon>Bacillati</taxon>
        <taxon>Cyanobacteriota</taxon>
        <taxon>Cyanophyceae</taxon>
        <taxon>Nostocales</taxon>
        <taxon>Hapalosiphonaceae</taxon>
        <taxon>Mastigocoleus</taxon>
    </lineage>
</organism>
<keyword evidence="4" id="KW-1185">Reference proteome</keyword>
<name>A0A0V7ZYE3_9CYAN</name>
<dbReference type="EMBL" id="LMTZ01000025">
    <property type="protein sequence ID" value="KST69377.1"/>
    <property type="molecule type" value="Genomic_DNA"/>
</dbReference>
<gene>
    <name evidence="2" type="ORF">BC008_04055</name>
    <name evidence="3" type="ORF">BC008_04290</name>
</gene>
<protein>
    <submittedName>
        <fullName evidence="2">PAP fibrillin</fullName>
    </submittedName>
</protein>
<evidence type="ECO:0000313" key="2">
    <source>
        <dbReference type="EMBL" id="KST69377.1"/>
    </source>
</evidence>
<reference evidence="2 4" key="1">
    <citation type="journal article" date="2015" name="Genome Announc.">
        <title>Draft Genome of the Euendolithic (true boring) Cyanobacterium Mastigocoleus testarum strain BC008.</title>
        <authorList>
            <person name="Guida B.S."/>
            <person name="Garcia-Pichel F."/>
        </authorList>
    </citation>
    <scope>NUCLEOTIDE SEQUENCE [LARGE SCALE GENOMIC DNA]</scope>
    <source>
        <strain evidence="2 4">BC008</strain>
    </source>
</reference>
<dbReference type="Proteomes" id="UP000053372">
    <property type="component" value="Unassembled WGS sequence"/>
</dbReference>
<dbReference type="EMBL" id="LMTZ01000022">
    <property type="protein sequence ID" value="KST69530.1"/>
    <property type="molecule type" value="Genomic_DNA"/>
</dbReference>
<dbReference type="InterPro" id="IPR039633">
    <property type="entry name" value="PAP"/>
</dbReference>
<dbReference type="Pfam" id="PF04755">
    <property type="entry name" value="PAP_fibrillin"/>
    <property type="match status" value="1"/>
</dbReference>
<evidence type="ECO:0000259" key="1">
    <source>
        <dbReference type="Pfam" id="PF04755"/>
    </source>
</evidence>
<sequence>MLEDNTNRKSLKTELIGQVEALSFEEAIFPEAEPVIDKIVEQLEEANPIVRPLSVENQLKMFGIWELIYASRGTVVTRKVAKIPDWTGIKIKRVWQNLTADDTEKINTSNCAQIELPFLGEWKVQADGVWKRNEDRKTALVSFNAFTFGLQKPFTLPELKIPVLEALRDEAVWITSYLDEEIRIGRGKTGNLFVFCRK</sequence>
<dbReference type="AlphaFoldDB" id="A0A0V7ZYE3"/>
<proteinExistence type="predicted"/>